<keyword evidence="6" id="KW-1185">Reference proteome</keyword>
<accession>A0A2R8CNZ4</accession>
<dbReference type="GO" id="GO:0046820">
    <property type="term" value="F:4-amino-4-deoxychorismate synthase activity"/>
    <property type="evidence" value="ECO:0007669"/>
    <property type="project" value="UniProtKB-EC"/>
</dbReference>
<protein>
    <recommendedName>
        <fullName evidence="1">aminodeoxychorismate synthase</fullName>
        <ecNumber evidence="1">2.6.1.85</ecNumber>
    </recommendedName>
</protein>
<dbReference type="SUPFAM" id="SSF56322">
    <property type="entry name" value="ADC synthase"/>
    <property type="match status" value="1"/>
</dbReference>
<proteinExistence type="predicted"/>
<evidence type="ECO:0000256" key="2">
    <source>
        <dbReference type="ARBA" id="ARBA00022679"/>
    </source>
</evidence>
<dbReference type="EC" id="2.6.1.85" evidence="1"/>
<keyword evidence="2 5" id="KW-0808">Transferase</keyword>
<dbReference type="NCBIfam" id="TIGR00553">
    <property type="entry name" value="pabB"/>
    <property type="match status" value="1"/>
</dbReference>
<dbReference type="PANTHER" id="PTHR11236:SF50">
    <property type="entry name" value="AMINODEOXYCHORISMATE SYNTHASE COMPONENT 1"/>
    <property type="match status" value="1"/>
</dbReference>
<dbReference type="GO" id="GO:0009396">
    <property type="term" value="P:folic acid-containing compound biosynthetic process"/>
    <property type="evidence" value="ECO:0007669"/>
    <property type="project" value="InterPro"/>
</dbReference>
<dbReference type="Pfam" id="PF00425">
    <property type="entry name" value="Chorismate_bind"/>
    <property type="match status" value="1"/>
</dbReference>
<keyword evidence="5" id="KW-0032">Aminotransferase</keyword>
<reference evidence="6" key="1">
    <citation type="submission" date="2018-03" db="EMBL/GenBank/DDBJ databases">
        <authorList>
            <person name="Navarro De La Torre S."/>
        </authorList>
    </citation>
    <scope>NUCLEOTIDE SEQUENCE [LARGE SCALE GENOMIC DNA]</scope>
    <source>
        <strain evidence="6">EAod3</strain>
    </source>
</reference>
<dbReference type="InterPro" id="IPR005802">
    <property type="entry name" value="ADC_synth_comp_1"/>
</dbReference>
<evidence type="ECO:0000259" key="3">
    <source>
        <dbReference type="Pfam" id="PF00425"/>
    </source>
</evidence>
<dbReference type="Proteomes" id="UP000244934">
    <property type="component" value="Unassembled WGS sequence"/>
</dbReference>
<organism evidence="5 6">
    <name type="scientific">Kushneria phyllosphaerae</name>
    <dbReference type="NCBI Taxonomy" id="2100822"/>
    <lineage>
        <taxon>Bacteria</taxon>
        <taxon>Pseudomonadati</taxon>
        <taxon>Pseudomonadota</taxon>
        <taxon>Gammaproteobacteria</taxon>
        <taxon>Oceanospirillales</taxon>
        <taxon>Halomonadaceae</taxon>
        <taxon>Kushneria</taxon>
    </lineage>
</organism>
<evidence type="ECO:0000313" key="6">
    <source>
        <dbReference type="Proteomes" id="UP000244934"/>
    </source>
</evidence>
<dbReference type="PRINTS" id="PR00095">
    <property type="entry name" value="ANTSNTHASEI"/>
</dbReference>
<dbReference type="EMBL" id="ONZI01000003">
    <property type="protein sequence ID" value="SPJ34605.1"/>
    <property type="molecule type" value="Genomic_DNA"/>
</dbReference>
<dbReference type="PANTHER" id="PTHR11236">
    <property type="entry name" value="AMINOBENZOATE/ANTHRANILATE SYNTHASE"/>
    <property type="match status" value="1"/>
</dbReference>
<feature type="domain" description="Chorismate-utilising enzyme C-terminal" evidence="3">
    <location>
        <begin position="190"/>
        <end position="448"/>
    </location>
</feature>
<sequence>MIMSSYQLLLHPLPYHADPAAWFERLRHRREAILLDNGRPYTQTGRFDIMSSDPTALLEVDSMGQYHCTRMLSAITPLDAQRELPRHLETIPPDTAEEIPFVGGLMGYWSYDFGRLLERLESHAIADIDLPLARLGLYDWALIQDHQRQCSYLVATAERRDQVLTWLEAAPDETSTAFSLTVPFTADIDRTTYGERFRRVSDYLHAGDCYQVNLAQRFQAQCQGDSWQAWRRLRQATPSPFGAWLSWQGKDGCERSIMSLSPERFLHLQDRKLTTSPIKGTRPRGQTAEEDQQLADELLGSLKDRTENVMIVDLLRNDLGRVCRAGTVRVPALAALESYRNVHHLVSTITGELAPSLDAIDALAAAFPGGSITGAPRIRAMDIIDELEATRRGPYCGSIGYIDQRGDMHTSIAIRTLYREDNILYVWGGGGLVADSHEESEYIETIDKIRHLMQALT</sequence>
<evidence type="ECO:0000313" key="5">
    <source>
        <dbReference type="EMBL" id="SPJ34605.1"/>
    </source>
</evidence>
<dbReference type="GO" id="GO:0000162">
    <property type="term" value="P:L-tryptophan biosynthetic process"/>
    <property type="evidence" value="ECO:0007669"/>
    <property type="project" value="TreeGrafter"/>
</dbReference>
<dbReference type="AlphaFoldDB" id="A0A2R8CNZ4"/>
<dbReference type="InterPro" id="IPR006805">
    <property type="entry name" value="Anth_synth_I_N"/>
</dbReference>
<dbReference type="Pfam" id="PF04715">
    <property type="entry name" value="Anth_synt_I_N"/>
    <property type="match status" value="1"/>
</dbReference>
<feature type="domain" description="Anthranilate synthase component I N-terminal" evidence="4">
    <location>
        <begin position="17"/>
        <end position="150"/>
    </location>
</feature>
<dbReference type="InterPro" id="IPR015890">
    <property type="entry name" value="Chorismate_C"/>
</dbReference>
<evidence type="ECO:0000259" key="4">
    <source>
        <dbReference type="Pfam" id="PF04715"/>
    </source>
</evidence>
<dbReference type="Gene3D" id="3.60.120.10">
    <property type="entry name" value="Anthranilate synthase"/>
    <property type="match status" value="1"/>
</dbReference>
<name>A0A2R8CNZ4_9GAMM</name>
<gene>
    <name evidence="5" type="primary">pabB</name>
    <name evidence="5" type="ORF">KSP9073_02646</name>
</gene>
<evidence type="ECO:0000256" key="1">
    <source>
        <dbReference type="ARBA" id="ARBA00013139"/>
    </source>
</evidence>
<dbReference type="InterPro" id="IPR019999">
    <property type="entry name" value="Anth_synth_I-like"/>
</dbReference>
<dbReference type="InterPro" id="IPR005801">
    <property type="entry name" value="ADC_synthase"/>
</dbReference>